<reference evidence="1 2" key="1">
    <citation type="journal article" date="2022" name="Int. J. Syst. Evol. Microbiol.">
        <title>Neobacillus kokaensis sp. nov., isolated from soil.</title>
        <authorList>
            <person name="Yuki K."/>
            <person name="Matsubara H."/>
            <person name="Yamaguchi S."/>
        </authorList>
    </citation>
    <scope>NUCLEOTIDE SEQUENCE [LARGE SCALE GENOMIC DNA]</scope>
    <source>
        <strain evidence="1 2">LOB 377</strain>
    </source>
</reference>
<protein>
    <submittedName>
        <fullName evidence="1">Uncharacterized protein</fullName>
    </submittedName>
</protein>
<evidence type="ECO:0000313" key="1">
    <source>
        <dbReference type="EMBL" id="GHH98463.1"/>
    </source>
</evidence>
<dbReference type="EMBL" id="BNDS01000007">
    <property type="protein sequence ID" value="GHH98463.1"/>
    <property type="molecule type" value="Genomic_DNA"/>
</dbReference>
<keyword evidence="2" id="KW-1185">Reference proteome</keyword>
<sequence>MRKKKCGNLFIKKLKHFLEIINEKKAMGIIIMSIRFFPEIKKENRPNEKNICKWNTIRIPNKVEWRSNYD</sequence>
<dbReference type="Proteomes" id="UP000637074">
    <property type="component" value="Unassembled WGS sequence"/>
</dbReference>
<evidence type="ECO:0000313" key="2">
    <source>
        <dbReference type="Proteomes" id="UP000637074"/>
    </source>
</evidence>
<gene>
    <name evidence="1" type="ORF">AM1BK_20060</name>
</gene>
<accession>A0ABQ3N4M7</accession>
<comment type="caution">
    <text evidence="1">The sequence shown here is derived from an EMBL/GenBank/DDBJ whole genome shotgun (WGS) entry which is preliminary data.</text>
</comment>
<name>A0ABQ3N4M7_9BACI</name>
<proteinExistence type="predicted"/>
<organism evidence="1 2">
    <name type="scientific">Neobacillus kokaensis</name>
    <dbReference type="NCBI Taxonomy" id="2759023"/>
    <lineage>
        <taxon>Bacteria</taxon>
        <taxon>Bacillati</taxon>
        <taxon>Bacillota</taxon>
        <taxon>Bacilli</taxon>
        <taxon>Bacillales</taxon>
        <taxon>Bacillaceae</taxon>
        <taxon>Neobacillus</taxon>
    </lineage>
</organism>